<evidence type="ECO:0008006" key="3">
    <source>
        <dbReference type="Google" id="ProtNLM"/>
    </source>
</evidence>
<proteinExistence type="predicted"/>
<accession>A0ABY2UDC1</accession>
<dbReference type="RefSeq" id="WP_138237327.1">
    <property type="nucleotide sequence ID" value="NZ_CP185860.1"/>
</dbReference>
<comment type="caution">
    <text evidence="1">The sequence shown here is derived from an EMBL/GenBank/DDBJ whole genome shotgun (WGS) entry which is preliminary data.</text>
</comment>
<organism evidence="1 2">
    <name type="scientific">Microbulbifer harenosus</name>
    <dbReference type="NCBI Taxonomy" id="2576840"/>
    <lineage>
        <taxon>Bacteria</taxon>
        <taxon>Pseudomonadati</taxon>
        <taxon>Pseudomonadota</taxon>
        <taxon>Gammaproteobacteria</taxon>
        <taxon>Cellvibrionales</taxon>
        <taxon>Microbulbiferaceae</taxon>
        <taxon>Microbulbifer</taxon>
    </lineage>
</organism>
<keyword evidence="2" id="KW-1185">Reference proteome</keyword>
<evidence type="ECO:0000313" key="1">
    <source>
        <dbReference type="EMBL" id="TLM73432.1"/>
    </source>
</evidence>
<name>A0ABY2UDC1_9GAMM</name>
<dbReference type="EMBL" id="VANI01000027">
    <property type="protein sequence ID" value="TLM73432.1"/>
    <property type="molecule type" value="Genomic_DNA"/>
</dbReference>
<reference evidence="1 2" key="1">
    <citation type="submission" date="2019-05" db="EMBL/GenBank/DDBJ databases">
        <title>Microbulbifer harenosus sp. nov., an alginate-degrading bacterium isolated from coastal sand.</title>
        <authorList>
            <person name="Huang H."/>
            <person name="Mo K."/>
            <person name="Bao S."/>
        </authorList>
    </citation>
    <scope>NUCLEOTIDE SEQUENCE [LARGE SCALE GENOMIC DNA]</scope>
    <source>
        <strain evidence="1 2">HB161719</strain>
    </source>
</reference>
<evidence type="ECO:0000313" key="2">
    <source>
        <dbReference type="Proteomes" id="UP000306791"/>
    </source>
</evidence>
<dbReference type="Proteomes" id="UP000306791">
    <property type="component" value="Unassembled WGS sequence"/>
</dbReference>
<gene>
    <name evidence="1" type="ORF">FDY93_18945</name>
</gene>
<sequence length="123" mass="13440">MKFLPLIIGIFPGLLLASTIPLDKDVIQARECGMEQRDGHGQLLPIAVSIPLELNCLNCKIEFNFNVPAGGGYPTNVSSKSSGISKQQENQYKNTFSRGWAFPGCSHKGKARGFQGERRAFNA</sequence>
<protein>
    <recommendedName>
        <fullName evidence="3">DUF2946 domain-containing protein</fullName>
    </recommendedName>
</protein>